<dbReference type="AlphaFoldDB" id="A0AAW0JKU6"/>
<sequence length="146" mass="16459">MSGPRKSTTPKRVIHFANGDTMEEYITEEEEELEEQNSAYDSVFSTWANPKRQSWIQFLQALFFLLACEFLGERFAVFFGLTEPKYQYVLNEYRRTQNKEADKDPEGNGSKAQDAKIPNEKCHLGAGGQEYGAISSRGGLVADSSS</sequence>
<dbReference type="Pfam" id="PF14774">
    <property type="entry name" value="FAM177"/>
    <property type="match status" value="1"/>
</dbReference>
<feature type="region of interest" description="Disordered" evidence="1">
    <location>
        <begin position="97"/>
        <end position="124"/>
    </location>
</feature>
<proteinExistence type="predicted"/>
<protein>
    <recommendedName>
        <fullName evidence="4">Protein FAM177B</fullName>
    </recommendedName>
</protein>
<feature type="compositionally biased region" description="Basic and acidic residues" evidence="1">
    <location>
        <begin position="97"/>
        <end position="106"/>
    </location>
</feature>
<reference evidence="2 3" key="1">
    <citation type="journal article" date="2023" name="bioRxiv">
        <title>Conserved and derived expression patterns and positive selection on dental genes reveal complex evolutionary context of ever-growing rodent molars.</title>
        <authorList>
            <person name="Calamari Z.T."/>
            <person name="Song A."/>
            <person name="Cohen E."/>
            <person name="Akter M."/>
            <person name="Roy R.D."/>
            <person name="Hallikas O."/>
            <person name="Christensen M.M."/>
            <person name="Li P."/>
            <person name="Marangoni P."/>
            <person name="Jernvall J."/>
            <person name="Klein O.D."/>
        </authorList>
    </citation>
    <scope>NUCLEOTIDE SEQUENCE [LARGE SCALE GENOMIC DNA]</scope>
    <source>
        <strain evidence="2">V071</strain>
    </source>
</reference>
<evidence type="ECO:0000256" key="1">
    <source>
        <dbReference type="SAM" id="MobiDB-lite"/>
    </source>
</evidence>
<dbReference type="EMBL" id="JBBHLL010000031">
    <property type="protein sequence ID" value="KAK7827153.1"/>
    <property type="molecule type" value="Genomic_DNA"/>
</dbReference>
<dbReference type="PANTHER" id="PTHR31206:SF9">
    <property type="entry name" value="PROTEIN FAM177B"/>
    <property type="match status" value="1"/>
</dbReference>
<evidence type="ECO:0000313" key="2">
    <source>
        <dbReference type="EMBL" id="KAK7827153.1"/>
    </source>
</evidence>
<accession>A0AAW0JKU6</accession>
<gene>
    <name evidence="2" type="ORF">U0070_019949</name>
</gene>
<dbReference type="Proteomes" id="UP001488838">
    <property type="component" value="Unassembled WGS sequence"/>
</dbReference>
<feature type="compositionally biased region" description="Basic and acidic residues" evidence="1">
    <location>
        <begin position="113"/>
        <end position="123"/>
    </location>
</feature>
<organism evidence="2 3">
    <name type="scientific">Myodes glareolus</name>
    <name type="common">Bank vole</name>
    <name type="synonym">Clethrionomys glareolus</name>
    <dbReference type="NCBI Taxonomy" id="447135"/>
    <lineage>
        <taxon>Eukaryota</taxon>
        <taxon>Metazoa</taxon>
        <taxon>Chordata</taxon>
        <taxon>Craniata</taxon>
        <taxon>Vertebrata</taxon>
        <taxon>Euteleostomi</taxon>
        <taxon>Mammalia</taxon>
        <taxon>Eutheria</taxon>
        <taxon>Euarchontoglires</taxon>
        <taxon>Glires</taxon>
        <taxon>Rodentia</taxon>
        <taxon>Myomorpha</taxon>
        <taxon>Muroidea</taxon>
        <taxon>Cricetidae</taxon>
        <taxon>Arvicolinae</taxon>
        <taxon>Myodes</taxon>
    </lineage>
</organism>
<dbReference type="PANTHER" id="PTHR31206">
    <property type="entry name" value="LP10445P"/>
    <property type="match status" value="1"/>
</dbReference>
<evidence type="ECO:0000313" key="3">
    <source>
        <dbReference type="Proteomes" id="UP001488838"/>
    </source>
</evidence>
<comment type="caution">
    <text evidence="2">The sequence shown here is derived from an EMBL/GenBank/DDBJ whole genome shotgun (WGS) entry which is preliminary data.</text>
</comment>
<keyword evidence="3" id="KW-1185">Reference proteome</keyword>
<name>A0AAW0JKU6_MYOGA</name>
<evidence type="ECO:0008006" key="4">
    <source>
        <dbReference type="Google" id="ProtNLM"/>
    </source>
</evidence>
<dbReference type="InterPro" id="IPR028260">
    <property type="entry name" value="FAM177"/>
</dbReference>